<dbReference type="GO" id="GO:0005886">
    <property type="term" value="C:plasma membrane"/>
    <property type="evidence" value="ECO:0007669"/>
    <property type="project" value="TreeGrafter"/>
</dbReference>
<dbReference type="Proteomes" id="UP000245838">
    <property type="component" value="Chromosome sggmmb4_Chromosome"/>
</dbReference>
<evidence type="ECO:0000256" key="1">
    <source>
        <dbReference type="ARBA" id="ARBA00004141"/>
    </source>
</evidence>
<proteinExistence type="predicted"/>
<evidence type="ECO:0000313" key="6">
    <source>
        <dbReference type="EMBL" id="CRL46337.1"/>
    </source>
</evidence>
<dbReference type="PANTHER" id="PTHR23508">
    <property type="entry name" value="CARBOXYLIC ACID TRANSPORTER PROTEIN HOMOLOG"/>
    <property type="match status" value="1"/>
</dbReference>
<dbReference type="PANTHER" id="PTHR23508:SF10">
    <property type="entry name" value="CARBOXYLIC ACID TRANSPORTER PROTEIN HOMOLOG"/>
    <property type="match status" value="1"/>
</dbReference>
<dbReference type="EMBL" id="LN854557">
    <property type="protein sequence ID" value="CRL46337.1"/>
    <property type="molecule type" value="Genomic_DNA"/>
</dbReference>
<evidence type="ECO:0000256" key="3">
    <source>
        <dbReference type="ARBA" id="ARBA00022989"/>
    </source>
</evidence>
<organism evidence="6 7">
    <name type="scientific">Sodalis glossinidius (strain morsitans)</name>
    <dbReference type="NCBI Taxonomy" id="343509"/>
    <lineage>
        <taxon>Bacteria</taxon>
        <taxon>Pseudomonadati</taxon>
        <taxon>Pseudomonadota</taxon>
        <taxon>Gammaproteobacteria</taxon>
        <taxon>Enterobacterales</taxon>
        <taxon>Bruguierivoracaceae</taxon>
        <taxon>Sodalis</taxon>
    </lineage>
</organism>
<keyword evidence="2 5" id="KW-0812">Transmembrane</keyword>
<feature type="transmembrane region" description="Helical" evidence="5">
    <location>
        <begin position="62"/>
        <end position="81"/>
    </location>
</feature>
<feature type="transmembrane region" description="Helical" evidence="5">
    <location>
        <begin position="27"/>
        <end position="50"/>
    </location>
</feature>
<name>A0A193QMF4_SODGM</name>
<gene>
    <name evidence="6" type="primary">nanT</name>
    <name evidence="6" type="ORF">SGGMMB4_04870</name>
</gene>
<keyword evidence="4 5" id="KW-0472">Membrane</keyword>
<accession>A0A193QMF4</accession>
<evidence type="ECO:0000256" key="2">
    <source>
        <dbReference type="ARBA" id="ARBA00022692"/>
    </source>
</evidence>
<dbReference type="InterPro" id="IPR036259">
    <property type="entry name" value="MFS_trans_sf"/>
</dbReference>
<protein>
    <submittedName>
        <fullName evidence="6">Sialic acid transporter</fullName>
    </submittedName>
</protein>
<dbReference type="GO" id="GO:0046943">
    <property type="term" value="F:carboxylic acid transmembrane transporter activity"/>
    <property type="evidence" value="ECO:0007669"/>
    <property type="project" value="TreeGrafter"/>
</dbReference>
<dbReference type="AlphaFoldDB" id="A0A193QMF4"/>
<dbReference type="SUPFAM" id="SSF103473">
    <property type="entry name" value="MFS general substrate transporter"/>
    <property type="match status" value="1"/>
</dbReference>
<reference evidence="6 7" key="1">
    <citation type="submission" date="2015-05" db="EMBL/GenBank/DDBJ databases">
        <authorList>
            <person name="Goodhead I."/>
        </authorList>
    </citation>
    <scope>NUCLEOTIDE SEQUENCE [LARGE SCALE GENOMIC DNA]</scope>
    <source>
        <strain evidence="7">morsitans</strain>
    </source>
</reference>
<evidence type="ECO:0000256" key="4">
    <source>
        <dbReference type="ARBA" id="ARBA00023136"/>
    </source>
</evidence>
<sequence length="86" mass="9809">MQNSTASANTTSSQSWYREITWSQWKVLITAWGVWVFDAVDFLSITFVLNDIAKTFNISLEASSLLLFVTYAVRWLGGLAFERVTH</sequence>
<comment type="subcellular location">
    <subcellularLocation>
        <location evidence="1">Membrane</location>
        <topology evidence="1">Multi-pass membrane protein</topology>
    </subcellularLocation>
</comment>
<keyword evidence="3 5" id="KW-1133">Transmembrane helix</keyword>
<evidence type="ECO:0000256" key="5">
    <source>
        <dbReference type="SAM" id="Phobius"/>
    </source>
</evidence>
<evidence type="ECO:0000313" key="7">
    <source>
        <dbReference type="Proteomes" id="UP000245838"/>
    </source>
</evidence>